<feature type="compositionally biased region" description="Polar residues" evidence="1">
    <location>
        <begin position="243"/>
        <end position="254"/>
    </location>
</feature>
<feature type="compositionally biased region" description="Acidic residues" evidence="1">
    <location>
        <begin position="285"/>
        <end position="299"/>
    </location>
</feature>
<dbReference type="InterPro" id="IPR011009">
    <property type="entry name" value="Kinase-like_dom_sf"/>
</dbReference>
<protein>
    <recommendedName>
        <fullName evidence="3">Protein kinase domain-containing protein</fullName>
    </recommendedName>
</protein>
<dbReference type="PANTHER" id="PTHR24419">
    <property type="entry name" value="INTERLEUKIN-1 RECEPTOR-ASSOCIATED KINASE"/>
    <property type="match status" value="1"/>
</dbReference>
<dbReference type="EMBL" id="MN740446">
    <property type="protein sequence ID" value="QHU26938.1"/>
    <property type="molecule type" value="Genomic_DNA"/>
</dbReference>
<dbReference type="GO" id="GO:0005634">
    <property type="term" value="C:nucleus"/>
    <property type="evidence" value="ECO:0007669"/>
    <property type="project" value="TreeGrafter"/>
</dbReference>
<dbReference type="AlphaFoldDB" id="A0A6C0LB90"/>
<dbReference type="GO" id="GO:0005737">
    <property type="term" value="C:cytoplasm"/>
    <property type="evidence" value="ECO:0007669"/>
    <property type="project" value="TreeGrafter"/>
</dbReference>
<dbReference type="GO" id="GO:0000278">
    <property type="term" value="P:mitotic cell cycle"/>
    <property type="evidence" value="ECO:0007669"/>
    <property type="project" value="TreeGrafter"/>
</dbReference>
<sequence length="572" mass="66731">MSNLDDTKFNIHYVKQKPINLGSLEKDYEYNPEDLEYNYNPFQLNKFQNYNPVYSLFFDLTEKSYNKIALNHEYHFVNMNKVIHCDTQETLEKPVFIKHSPLVDPIRYMTGKYKDDMDKMNILPNPFSDEVPLHKISYYNNTSYTDNFFSFLASKLMHKHDFVHGVDYYGSFLGVQEKFKANISDDLEYLNSSDYFTENMNKLFTVSVDTPNEFANFGSRRNKKKLQIDDASDDISVEDLDVITSSESGEQIDSNELVYEKENNSTSSSSSDSSNNSETNYSVDNDQESDNSDENDDGSDNEKSDIDWGSDSDGSDNYDDDDEEQCEYAFINNFPVQLICLEKCDGTMDELFVKDKLNHDTGAAALMQVIMSLIAYQKAFNFTHNDLHTNNIMYVNTEKKYLYYRYDKKTYRVPTYGKIFKIIDFGRSAYKFKGQLFFSDSFAPGGDGATQYNCEPFMNDKKPRIDPNYSFDLSRLGCSIYDFIIDDDKHPENFDELQKTIHRWCLDDNDKNILYKRNGEERYPNFKLYKMIARTVHKHTPQEQLGFSFFSQFLSKKVGEEVMDIDALPTYV</sequence>
<reference evidence="2" key="1">
    <citation type="journal article" date="2020" name="Nature">
        <title>Giant virus diversity and host interactions through global metagenomics.</title>
        <authorList>
            <person name="Schulz F."/>
            <person name="Roux S."/>
            <person name="Paez-Espino D."/>
            <person name="Jungbluth S."/>
            <person name="Walsh D.A."/>
            <person name="Denef V.J."/>
            <person name="McMahon K.D."/>
            <person name="Konstantinidis K.T."/>
            <person name="Eloe-Fadrosh E.A."/>
            <person name="Kyrpides N.C."/>
            <person name="Woyke T."/>
        </authorList>
    </citation>
    <scope>NUCLEOTIDE SEQUENCE</scope>
    <source>
        <strain evidence="2">GVMAG-M-3300027759-42</strain>
    </source>
</reference>
<proteinExistence type="predicted"/>
<feature type="compositionally biased region" description="Acidic residues" evidence="1">
    <location>
        <begin position="308"/>
        <end position="322"/>
    </location>
</feature>
<feature type="compositionally biased region" description="Low complexity" evidence="1">
    <location>
        <begin position="264"/>
        <end position="284"/>
    </location>
</feature>
<evidence type="ECO:0000313" key="2">
    <source>
        <dbReference type="EMBL" id="QHU26938.1"/>
    </source>
</evidence>
<evidence type="ECO:0000256" key="1">
    <source>
        <dbReference type="SAM" id="MobiDB-lite"/>
    </source>
</evidence>
<name>A0A6C0LB90_9ZZZZ</name>
<feature type="region of interest" description="Disordered" evidence="1">
    <location>
        <begin position="242"/>
        <end position="322"/>
    </location>
</feature>
<dbReference type="GO" id="GO:0035556">
    <property type="term" value="P:intracellular signal transduction"/>
    <property type="evidence" value="ECO:0007669"/>
    <property type="project" value="TreeGrafter"/>
</dbReference>
<dbReference type="PANTHER" id="PTHR24419:SF18">
    <property type="entry name" value="SERINE_THREONINE-PROTEIN KINASE HASPIN"/>
    <property type="match status" value="1"/>
</dbReference>
<accession>A0A6C0LB90</accession>
<dbReference type="Gene3D" id="1.10.510.10">
    <property type="entry name" value="Transferase(Phosphotransferase) domain 1"/>
    <property type="match status" value="1"/>
</dbReference>
<organism evidence="2">
    <name type="scientific">viral metagenome</name>
    <dbReference type="NCBI Taxonomy" id="1070528"/>
    <lineage>
        <taxon>unclassified sequences</taxon>
        <taxon>metagenomes</taxon>
        <taxon>organismal metagenomes</taxon>
    </lineage>
</organism>
<dbReference type="GO" id="GO:0072354">
    <property type="term" value="F:histone H3T3 kinase activity"/>
    <property type="evidence" value="ECO:0007669"/>
    <property type="project" value="TreeGrafter"/>
</dbReference>
<evidence type="ECO:0008006" key="3">
    <source>
        <dbReference type="Google" id="ProtNLM"/>
    </source>
</evidence>
<dbReference type="SUPFAM" id="SSF56112">
    <property type="entry name" value="Protein kinase-like (PK-like)"/>
    <property type="match status" value="1"/>
</dbReference>